<evidence type="ECO:0000313" key="8">
    <source>
        <dbReference type="EMBL" id="KAF2836840.1"/>
    </source>
</evidence>
<comment type="caution">
    <text evidence="8">The sequence shown here is derived from an EMBL/GenBank/DDBJ whole genome shotgun (WGS) entry which is preliminary data.</text>
</comment>
<dbReference type="GO" id="GO:0019478">
    <property type="term" value="P:D-amino acid catabolic process"/>
    <property type="evidence" value="ECO:0007669"/>
    <property type="project" value="TreeGrafter"/>
</dbReference>
<dbReference type="Proteomes" id="UP000799429">
    <property type="component" value="Unassembled WGS sequence"/>
</dbReference>
<dbReference type="InterPro" id="IPR023209">
    <property type="entry name" value="DAO"/>
</dbReference>
<comment type="cofactor">
    <cofactor evidence="1 6">
        <name>FAD</name>
        <dbReference type="ChEBI" id="CHEBI:57692"/>
    </cofactor>
</comment>
<keyword evidence="5" id="KW-0560">Oxidoreductase</keyword>
<feature type="binding site" evidence="6">
    <location>
        <begin position="46"/>
        <end position="47"/>
    </location>
    <ligand>
        <name>FAD</name>
        <dbReference type="ChEBI" id="CHEBI:57692"/>
    </ligand>
</feature>
<sequence>MTKRHIVVIGAGVTGLQTGVTLLEAKKYDVTIITKSTYEDNDPYYTSLWAGAQWRTHASEDDLRQQKWDIETYDHWMDLIARENKKSGEPTSSGLTLIPSTLYRCTPSTSPQRPPWFAPHVQSYIPIPPSSLPSNTTAGATYTSLTIWPPLYLSHLTTLFLSLGGRILKHTLPSPLPLALATASLLVPTTSGFVNCTGLAARSLVPDETVYPIAGQTVRVRGVAGALTTVEGGGPGVNDAGPKAGNGGVTYLIPQPSEELTVLGGTKEEGNWSTVPEPGVTREILERCGAYAPELLDEGGFEVLDVRVGLRPGRRGGVRVEGERVRMGDGKGEWVVVHSYGHAGAGFQNSVGCASEVVRVLEGMEVDGERKGPRLMGMELAVLMYRA</sequence>
<dbReference type="EMBL" id="MU006102">
    <property type="protein sequence ID" value="KAF2836840.1"/>
    <property type="molecule type" value="Genomic_DNA"/>
</dbReference>
<dbReference type="GO" id="GO:0003884">
    <property type="term" value="F:D-amino-acid oxidase activity"/>
    <property type="evidence" value="ECO:0007669"/>
    <property type="project" value="InterPro"/>
</dbReference>
<comment type="similarity">
    <text evidence="2">Belongs to the DAMOX/DASOX family.</text>
</comment>
<gene>
    <name evidence="8" type="ORF">M501DRAFT_1040247</name>
</gene>
<reference evidence="8" key="1">
    <citation type="journal article" date="2020" name="Stud. Mycol.">
        <title>101 Dothideomycetes genomes: a test case for predicting lifestyles and emergence of pathogens.</title>
        <authorList>
            <person name="Haridas S."/>
            <person name="Albert R."/>
            <person name="Binder M."/>
            <person name="Bloem J."/>
            <person name="Labutti K."/>
            <person name="Salamov A."/>
            <person name="Andreopoulos B."/>
            <person name="Baker S."/>
            <person name="Barry K."/>
            <person name="Bills G."/>
            <person name="Bluhm B."/>
            <person name="Cannon C."/>
            <person name="Castanera R."/>
            <person name="Culley D."/>
            <person name="Daum C."/>
            <person name="Ezra D."/>
            <person name="Gonzalez J."/>
            <person name="Henrissat B."/>
            <person name="Kuo A."/>
            <person name="Liang C."/>
            <person name="Lipzen A."/>
            <person name="Lutzoni F."/>
            <person name="Magnuson J."/>
            <person name="Mondo S."/>
            <person name="Nolan M."/>
            <person name="Ohm R."/>
            <person name="Pangilinan J."/>
            <person name="Park H.-J."/>
            <person name="Ramirez L."/>
            <person name="Alfaro M."/>
            <person name="Sun H."/>
            <person name="Tritt A."/>
            <person name="Yoshinaga Y."/>
            <person name="Zwiers L.-H."/>
            <person name="Turgeon B."/>
            <person name="Goodwin S."/>
            <person name="Spatafora J."/>
            <person name="Crous P."/>
            <person name="Grigoriev I."/>
        </authorList>
    </citation>
    <scope>NUCLEOTIDE SEQUENCE</scope>
    <source>
        <strain evidence="8">CBS 101060</strain>
    </source>
</reference>
<accession>A0A9P4S7Y5</accession>
<proteinExistence type="inferred from homology"/>
<evidence type="ECO:0000313" key="9">
    <source>
        <dbReference type="Proteomes" id="UP000799429"/>
    </source>
</evidence>
<evidence type="ECO:0000256" key="2">
    <source>
        <dbReference type="ARBA" id="ARBA00006730"/>
    </source>
</evidence>
<dbReference type="InterPro" id="IPR006076">
    <property type="entry name" value="FAD-dep_OxRdtase"/>
</dbReference>
<organism evidence="8 9">
    <name type="scientific">Patellaria atrata CBS 101060</name>
    <dbReference type="NCBI Taxonomy" id="1346257"/>
    <lineage>
        <taxon>Eukaryota</taxon>
        <taxon>Fungi</taxon>
        <taxon>Dikarya</taxon>
        <taxon>Ascomycota</taxon>
        <taxon>Pezizomycotina</taxon>
        <taxon>Dothideomycetes</taxon>
        <taxon>Dothideomycetes incertae sedis</taxon>
        <taxon>Patellariales</taxon>
        <taxon>Patellariaceae</taxon>
        <taxon>Patellaria</taxon>
    </lineage>
</organism>
<protein>
    <submittedName>
        <fullName evidence="8">Nucleotide-binding domain-containing protein</fullName>
    </submittedName>
</protein>
<dbReference type="OrthoDB" id="2015447at2759"/>
<evidence type="ECO:0000259" key="7">
    <source>
        <dbReference type="Pfam" id="PF01266"/>
    </source>
</evidence>
<feature type="binding site" evidence="6">
    <location>
        <position position="251"/>
    </location>
    <ligand>
        <name>D-dopa</name>
        <dbReference type="ChEBI" id="CHEBI:149689"/>
    </ligand>
</feature>
<dbReference type="Gene3D" id="3.30.9.10">
    <property type="entry name" value="D-Amino Acid Oxidase, subunit A, domain 2"/>
    <property type="match status" value="1"/>
</dbReference>
<dbReference type="Gene3D" id="3.40.50.720">
    <property type="entry name" value="NAD(P)-binding Rossmann-like Domain"/>
    <property type="match status" value="1"/>
</dbReference>
<dbReference type="PIRSF" id="PIRSF000189">
    <property type="entry name" value="D-aa_oxidase"/>
    <property type="match status" value="1"/>
</dbReference>
<evidence type="ECO:0000256" key="4">
    <source>
        <dbReference type="ARBA" id="ARBA00022827"/>
    </source>
</evidence>
<feature type="binding site" evidence="6">
    <location>
        <position position="311"/>
    </location>
    <ligand>
        <name>D-dopa</name>
        <dbReference type="ChEBI" id="CHEBI:149689"/>
    </ligand>
</feature>
<feature type="domain" description="FAD dependent oxidoreductase" evidence="7">
    <location>
        <begin position="6"/>
        <end position="358"/>
    </location>
</feature>
<dbReference type="PANTHER" id="PTHR11530">
    <property type="entry name" value="D-AMINO ACID OXIDASE"/>
    <property type="match status" value="1"/>
</dbReference>
<evidence type="ECO:0000256" key="3">
    <source>
        <dbReference type="ARBA" id="ARBA00022630"/>
    </source>
</evidence>
<evidence type="ECO:0000256" key="6">
    <source>
        <dbReference type="PIRSR" id="PIRSR000189-1"/>
    </source>
</evidence>
<feature type="binding site" evidence="6">
    <location>
        <position position="344"/>
    </location>
    <ligand>
        <name>D-dopa</name>
        <dbReference type="ChEBI" id="CHEBI:149689"/>
    </ligand>
</feature>
<name>A0A9P4S7Y5_9PEZI</name>
<dbReference type="Pfam" id="PF01266">
    <property type="entry name" value="DAO"/>
    <property type="match status" value="1"/>
</dbReference>
<feature type="binding site" evidence="6">
    <location>
        <position position="197"/>
    </location>
    <ligand>
        <name>FAD</name>
        <dbReference type="ChEBI" id="CHEBI:57692"/>
    </ligand>
</feature>
<dbReference type="GO" id="GO:0005737">
    <property type="term" value="C:cytoplasm"/>
    <property type="evidence" value="ECO:0007669"/>
    <property type="project" value="TreeGrafter"/>
</dbReference>
<keyword evidence="9" id="KW-1185">Reference proteome</keyword>
<evidence type="ECO:0000256" key="5">
    <source>
        <dbReference type="ARBA" id="ARBA00023002"/>
    </source>
</evidence>
<dbReference type="SUPFAM" id="SSF54373">
    <property type="entry name" value="FAD-linked reductases, C-terminal domain"/>
    <property type="match status" value="1"/>
</dbReference>
<evidence type="ECO:0000256" key="1">
    <source>
        <dbReference type="ARBA" id="ARBA00001974"/>
    </source>
</evidence>
<dbReference type="AlphaFoldDB" id="A0A9P4S7Y5"/>
<dbReference type="PANTHER" id="PTHR11530:SF11">
    <property type="entry name" value="D-ASPARTATE OXIDASE"/>
    <property type="match status" value="1"/>
</dbReference>
<dbReference type="SUPFAM" id="SSF51971">
    <property type="entry name" value="Nucleotide-binding domain"/>
    <property type="match status" value="1"/>
</dbReference>
<keyword evidence="3" id="KW-0285">Flavoprotein</keyword>
<dbReference type="GO" id="GO:0071949">
    <property type="term" value="F:FAD binding"/>
    <property type="evidence" value="ECO:0007669"/>
    <property type="project" value="InterPro"/>
</dbReference>
<keyword evidence="4 6" id="KW-0274">FAD</keyword>